<dbReference type="AlphaFoldDB" id="A0A839DQK6"/>
<evidence type="ECO:0000256" key="8">
    <source>
        <dbReference type="ARBA" id="ARBA00023239"/>
    </source>
</evidence>
<keyword evidence="12" id="KW-1185">Reference proteome</keyword>
<evidence type="ECO:0000313" key="12">
    <source>
        <dbReference type="Proteomes" id="UP000569329"/>
    </source>
</evidence>
<comment type="similarity">
    <text evidence="3">Belongs to the PTPS family. QueD subfamily.</text>
</comment>
<comment type="catalytic activity">
    <reaction evidence="10">
        <text>7,8-dihydroneopterin 3'-triphosphate + H2O = 6-carboxy-5,6,7,8-tetrahydropterin + triphosphate + acetaldehyde + 2 H(+)</text>
        <dbReference type="Rhea" id="RHEA:27966"/>
        <dbReference type="ChEBI" id="CHEBI:15343"/>
        <dbReference type="ChEBI" id="CHEBI:15377"/>
        <dbReference type="ChEBI" id="CHEBI:15378"/>
        <dbReference type="ChEBI" id="CHEBI:18036"/>
        <dbReference type="ChEBI" id="CHEBI:58462"/>
        <dbReference type="ChEBI" id="CHEBI:61032"/>
        <dbReference type="EC" id="4.1.2.50"/>
    </reaction>
</comment>
<dbReference type="RefSeq" id="WP_182543043.1">
    <property type="nucleotide sequence ID" value="NZ_JACGWZ010000001.1"/>
</dbReference>
<evidence type="ECO:0000256" key="10">
    <source>
        <dbReference type="ARBA" id="ARBA00048807"/>
    </source>
</evidence>
<evidence type="ECO:0000256" key="7">
    <source>
        <dbReference type="ARBA" id="ARBA00022833"/>
    </source>
</evidence>
<keyword evidence="6" id="KW-0479">Metal-binding</keyword>
<dbReference type="Gene3D" id="3.30.479.10">
    <property type="entry name" value="6-pyruvoyl tetrahydropterin synthase/QueD"/>
    <property type="match status" value="1"/>
</dbReference>
<dbReference type="GO" id="GO:0070497">
    <property type="term" value="F:6-carboxytetrahydropterin synthase activity"/>
    <property type="evidence" value="ECO:0007669"/>
    <property type="project" value="UniProtKB-EC"/>
</dbReference>
<evidence type="ECO:0000256" key="5">
    <source>
        <dbReference type="ARBA" id="ARBA00018141"/>
    </source>
</evidence>
<organism evidence="11 12">
    <name type="scientific">Halosaccharopolyspora lacisalsi</name>
    <dbReference type="NCBI Taxonomy" id="1000566"/>
    <lineage>
        <taxon>Bacteria</taxon>
        <taxon>Bacillati</taxon>
        <taxon>Actinomycetota</taxon>
        <taxon>Actinomycetes</taxon>
        <taxon>Pseudonocardiales</taxon>
        <taxon>Pseudonocardiaceae</taxon>
        <taxon>Halosaccharopolyspora</taxon>
    </lineage>
</organism>
<name>A0A839DQK6_9PSEU</name>
<dbReference type="Proteomes" id="UP000569329">
    <property type="component" value="Unassembled WGS sequence"/>
</dbReference>
<dbReference type="Pfam" id="PF01242">
    <property type="entry name" value="PTPS"/>
    <property type="match status" value="1"/>
</dbReference>
<evidence type="ECO:0000256" key="9">
    <source>
        <dbReference type="ARBA" id="ARBA00031449"/>
    </source>
</evidence>
<evidence type="ECO:0000256" key="2">
    <source>
        <dbReference type="ARBA" id="ARBA00005061"/>
    </source>
</evidence>
<evidence type="ECO:0000256" key="1">
    <source>
        <dbReference type="ARBA" id="ARBA00001947"/>
    </source>
</evidence>
<evidence type="ECO:0000313" key="11">
    <source>
        <dbReference type="EMBL" id="MBA8823794.1"/>
    </source>
</evidence>
<gene>
    <name evidence="11" type="ORF">FHX42_001123</name>
</gene>
<dbReference type="InterPro" id="IPR007115">
    <property type="entry name" value="6-PTP_synth/QueD"/>
</dbReference>
<proteinExistence type="inferred from homology"/>
<dbReference type="SUPFAM" id="SSF55620">
    <property type="entry name" value="Tetrahydrobiopterin biosynthesis enzymes-like"/>
    <property type="match status" value="1"/>
</dbReference>
<comment type="caution">
    <text evidence="11">The sequence shown here is derived from an EMBL/GenBank/DDBJ whole genome shotgun (WGS) entry which is preliminary data.</text>
</comment>
<accession>A0A839DQK6</accession>
<dbReference type="EMBL" id="JACGWZ010000001">
    <property type="protein sequence ID" value="MBA8823794.1"/>
    <property type="molecule type" value="Genomic_DNA"/>
</dbReference>
<protein>
    <recommendedName>
        <fullName evidence="5">6-carboxy-5,6,7,8-tetrahydropterin synthase</fullName>
        <ecNumber evidence="4">4.1.2.50</ecNumber>
    </recommendedName>
    <alternativeName>
        <fullName evidence="9">Queuosine biosynthesis protein QueD</fullName>
    </alternativeName>
</protein>
<dbReference type="UniPathway" id="UPA00391"/>
<evidence type="ECO:0000256" key="6">
    <source>
        <dbReference type="ARBA" id="ARBA00022723"/>
    </source>
</evidence>
<evidence type="ECO:0000256" key="3">
    <source>
        <dbReference type="ARBA" id="ARBA00008900"/>
    </source>
</evidence>
<evidence type="ECO:0000256" key="4">
    <source>
        <dbReference type="ARBA" id="ARBA00012982"/>
    </source>
</evidence>
<reference evidence="11 12" key="1">
    <citation type="submission" date="2020-07" db="EMBL/GenBank/DDBJ databases">
        <title>Sequencing the genomes of 1000 actinobacteria strains.</title>
        <authorList>
            <person name="Klenk H.-P."/>
        </authorList>
    </citation>
    <scope>NUCLEOTIDE SEQUENCE [LARGE SCALE GENOMIC DNA]</scope>
    <source>
        <strain evidence="11 12">DSM 45975</strain>
    </source>
</reference>
<keyword evidence="8 11" id="KW-0456">Lyase</keyword>
<dbReference type="EC" id="4.1.2.50" evidence="4"/>
<dbReference type="PANTHER" id="PTHR12589:SF7">
    <property type="entry name" value="6-PYRUVOYL TETRAHYDROBIOPTERIN SYNTHASE"/>
    <property type="match status" value="1"/>
</dbReference>
<dbReference type="InterPro" id="IPR038418">
    <property type="entry name" value="6-PTP_synth/QueD_sf"/>
</dbReference>
<comment type="cofactor">
    <cofactor evidence="1">
        <name>Zn(2+)</name>
        <dbReference type="ChEBI" id="CHEBI:29105"/>
    </cofactor>
</comment>
<dbReference type="PANTHER" id="PTHR12589">
    <property type="entry name" value="PYRUVOYL TETRAHYDROBIOPTERIN SYNTHASE"/>
    <property type="match status" value="1"/>
</dbReference>
<sequence>MPENALTKARAPIEPVSTLATAIAGRYTISKTFTFAAAHHLPGLPDGHKCGRNHGHTWRVRVAINAEELTGPGWVTDFGDLAPLARFIEQHLDHQDLNAVLPVSPTSENLAAFVAAWCQQHLEPTVHGRLESVTVSEGDDLSVEFRPRAVRG</sequence>
<comment type="pathway">
    <text evidence="2">Purine metabolism; 7-cyano-7-deazaguanine biosynthesis.</text>
</comment>
<dbReference type="GO" id="GO:0046872">
    <property type="term" value="F:metal ion binding"/>
    <property type="evidence" value="ECO:0007669"/>
    <property type="project" value="UniProtKB-KW"/>
</dbReference>
<keyword evidence="7" id="KW-0862">Zinc</keyword>